<dbReference type="AlphaFoldDB" id="A0A0S2ISI4"/>
<evidence type="ECO:0000313" key="1">
    <source>
        <dbReference type="EMBL" id="ALO26469.1"/>
    </source>
</evidence>
<dbReference type="PATRIC" id="fig|280505.15.peg.2162"/>
<organism evidence="1">
    <name type="scientific">Leptospira borgpetersenii serovar Ballum</name>
    <dbReference type="NCBI Taxonomy" id="280505"/>
    <lineage>
        <taxon>Bacteria</taxon>
        <taxon>Pseudomonadati</taxon>
        <taxon>Spirochaetota</taxon>
        <taxon>Spirochaetia</taxon>
        <taxon>Leptospirales</taxon>
        <taxon>Leptospiraceae</taxon>
        <taxon>Leptospira</taxon>
    </lineage>
</organism>
<name>A0A0S2ISI4_LEPBO</name>
<evidence type="ECO:0000313" key="2">
    <source>
        <dbReference type="Proteomes" id="UP000058857"/>
    </source>
</evidence>
<dbReference type="Proteomes" id="UP000058857">
    <property type="component" value="Chromosome 1"/>
</dbReference>
<reference evidence="1 2" key="1">
    <citation type="journal article" date="2015" name="PLoS Negl. Trop. Dis.">
        <title>Distribution of Plasmids in Distinct Leptospira Pathogenic Species.</title>
        <authorList>
            <person name="Wang Y."/>
            <person name="Zhuang X."/>
            <person name="Zhong Y."/>
            <person name="Zhang C."/>
            <person name="Zhang Y."/>
            <person name="Zeng L."/>
            <person name="Zhu Y."/>
            <person name="He P."/>
            <person name="Dong K."/>
            <person name="Pal U."/>
            <person name="Guo X."/>
            <person name="Qin J."/>
        </authorList>
    </citation>
    <scope>NUCLEOTIDE SEQUENCE [LARGE SCALE GENOMIC DNA]</scope>
    <source>
        <strain evidence="1 2">56604</strain>
    </source>
</reference>
<proteinExistence type="predicted"/>
<sequence length="38" mass="4624">MTPFLRKNRITKRKSQSKILRYNRFPGICFAHPITFKK</sequence>
<gene>
    <name evidence="1" type="ORF">LBBP_02213</name>
</gene>
<dbReference type="EMBL" id="CP012029">
    <property type="protein sequence ID" value="ALO26469.1"/>
    <property type="molecule type" value="Genomic_DNA"/>
</dbReference>
<accession>A0A0S2ISI4</accession>
<protein>
    <submittedName>
        <fullName evidence="1">Uncharacterized protein</fullName>
    </submittedName>
</protein>